<gene>
    <name evidence="2" type="ORF">BDD43_0810</name>
</gene>
<dbReference type="Pfam" id="PF13595">
    <property type="entry name" value="DUF4138"/>
    <property type="match status" value="1"/>
</dbReference>
<organism evidence="2 3">
    <name type="scientific">Mucilaginibacter gracilis</name>
    <dbReference type="NCBI Taxonomy" id="423350"/>
    <lineage>
        <taxon>Bacteria</taxon>
        <taxon>Pseudomonadati</taxon>
        <taxon>Bacteroidota</taxon>
        <taxon>Sphingobacteriia</taxon>
        <taxon>Sphingobacteriales</taxon>
        <taxon>Sphingobacteriaceae</taxon>
        <taxon>Mucilaginibacter</taxon>
    </lineage>
</organism>
<evidence type="ECO:0000313" key="2">
    <source>
        <dbReference type="EMBL" id="RKR80678.1"/>
    </source>
</evidence>
<keyword evidence="3" id="KW-1185">Reference proteome</keyword>
<name>A0A495IXA0_9SPHI</name>
<dbReference type="RefSeq" id="WP_121196495.1">
    <property type="nucleotide sequence ID" value="NZ_RBKU01000001.1"/>
</dbReference>
<dbReference type="AlphaFoldDB" id="A0A495IXA0"/>
<feature type="signal peptide" evidence="1">
    <location>
        <begin position="1"/>
        <end position="20"/>
    </location>
</feature>
<dbReference type="OrthoDB" id="1038500at2"/>
<dbReference type="Proteomes" id="UP000268007">
    <property type="component" value="Unassembled WGS sequence"/>
</dbReference>
<dbReference type="InterPro" id="IPR022298">
    <property type="entry name" value="Conjug_transposon_TraN"/>
</dbReference>
<evidence type="ECO:0000313" key="3">
    <source>
        <dbReference type="Proteomes" id="UP000268007"/>
    </source>
</evidence>
<reference evidence="2 3" key="1">
    <citation type="submission" date="2018-10" db="EMBL/GenBank/DDBJ databases">
        <title>Genomic Encyclopedia of Archaeal and Bacterial Type Strains, Phase II (KMG-II): from individual species to whole genera.</title>
        <authorList>
            <person name="Goeker M."/>
        </authorList>
    </citation>
    <scope>NUCLEOTIDE SEQUENCE [LARGE SCALE GENOMIC DNA]</scope>
    <source>
        <strain evidence="2 3">DSM 18602</strain>
    </source>
</reference>
<evidence type="ECO:0000256" key="1">
    <source>
        <dbReference type="SAM" id="SignalP"/>
    </source>
</evidence>
<sequence>MKKLITAILMYVVLPCLSMAQTVKNFDSSAIISPYRIQISDQKTLMILFPTAVKSVDRGSRYVLAEKVKDAENVIKLKADHQGIPESNLSVITADGKLYSFIVTTTTDLPTQAIDLHQQELRERSAVRFSGESLNETQVRDISARATLVKPFMNVKDKNDQMKMKLEGIYLANDVMFYRLRVNNKSHINYTVDFIRFYIRDRKKVKRMAVQEQEITPLACYPGDTLTVNGNSHRTIVMAFKKFTIADNKNLAVELYEKNGDRHLAMTLDGKEILKARPVTR</sequence>
<dbReference type="EMBL" id="RBKU01000001">
    <property type="protein sequence ID" value="RKR80678.1"/>
    <property type="molecule type" value="Genomic_DNA"/>
</dbReference>
<accession>A0A495IXA0</accession>
<comment type="caution">
    <text evidence="2">The sequence shown here is derived from an EMBL/GenBank/DDBJ whole genome shotgun (WGS) entry which is preliminary data.</text>
</comment>
<keyword evidence="1" id="KW-0732">Signal</keyword>
<proteinExistence type="predicted"/>
<protein>
    <submittedName>
        <fullName evidence="2">Conjugative transposon TraN protein</fullName>
    </submittedName>
</protein>
<dbReference type="NCBIfam" id="TIGR03780">
    <property type="entry name" value="Bac_Flav_CT_N"/>
    <property type="match status" value="1"/>
</dbReference>
<feature type="chain" id="PRO_5019800480" evidence="1">
    <location>
        <begin position="21"/>
        <end position="281"/>
    </location>
</feature>